<dbReference type="InterPro" id="IPR043504">
    <property type="entry name" value="Peptidase_S1_PA_chymotrypsin"/>
</dbReference>
<dbReference type="InterPro" id="IPR009003">
    <property type="entry name" value="Peptidase_S1_PA"/>
</dbReference>
<dbReference type="CDD" id="cd21112">
    <property type="entry name" value="alphaLP-like"/>
    <property type="match status" value="1"/>
</dbReference>
<accession>A0A7I7Z1S9</accession>
<dbReference type="EMBL" id="AP022614">
    <property type="protein sequence ID" value="BBZ47204.1"/>
    <property type="molecule type" value="Genomic_DNA"/>
</dbReference>
<dbReference type="Proteomes" id="UP000467105">
    <property type="component" value="Chromosome"/>
</dbReference>
<organism evidence="1 2">
    <name type="scientific">Mycobacterium parmense</name>
    <dbReference type="NCBI Taxonomy" id="185642"/>
    <lineage>
        <taxon>Bacteria</taxon>
        <taxon>Bacillati</taxon>
        <taxon>Actinomycetota</taxon>
        <taxon>Actinomycetes</taxon>
        <taxon>Mycobacteriales</taxon>
        <taxon>Mycobacteriaceae</taxon>
        <taxon>Mycobacterium</taxon>
        <taxon>Mycobacterium simiae complex</taxon>
    </lineage>
</organism>
<dbReference type="SUPFAM" id="SSF50494">
    <property type="entry name" value="Trypsin-like serine proteases"/>
    <property type="match status" value="1"/>
</dbReference>
<reference evidence="1 2" key="1">
    <citation type="journal article" date="2019" name="Emerg. Microbes Infect.">
        <title>Comprehensive subspecies identification of 175 nontuberculous mycobacteria species based on 7547 genomic profiles.</title>
        <authorList>
            <person name="Matsumoto Y."/>
            <person name="Kinjo T."/>
            <person name="Motooka D."/>
            <person name="Nabeya D."/>
            <person name="Jung N."/>
            <person name="Uechi K."/>
            <person name="Horii T."/>
            <person name="Iida T."/>
            <person name="Fujita J."/>
            <person name="Nakamura S."/>
        </authorList>
    </citation>
    <scope>NUCLEOTIDE SEQUENCE [LARGE SCALE GENOMIC DNA]</scope>
    <source>
        <strain evidence="1 2">JCM 14742</strain>
    </source>
</reference>
<proteinExistence type="predicted"/>
<dbReference type="OrthoDB" id="4773429at2"/>
<gene>
    <name evidence="1" type="ORF">MPRM_44850</name>
</gene>
<dbReference type="AlphaFoldDB" id="A0A7I7Z1S9"/>
<protein>
    <submittedName>
        <fullName evidence="1">Uncharacterized protein</fullName>
    </submittedName>
</protein>
<evidence type="ECO:0000313" key="1">
    <source>
        <dbReference type="EMBL" id="BBZ47204.1"/>
    </source>
</evidence>
<keyword evidence="2" id="KW-1185">Reference proteome</keyword>
<dbReference type="Gene3D" id="2.40.10.10">
    <property type="entry name" value="Trypsin-like serine proteases"/>
    <property type="match status" value="2"/>
</dbReference>
<sequence>MTTSWLRGLAVFGATVTAATTFANPALATSPPRPGMQVDAQNSRCTAGFAAQGNDGSYYLFTSGHCDAHDDSEWTYGNAVPLGRITASEHEGDTVDAAIIHLDPSVGAPVGNVGGKYIVRDVLSPMQVERGMPFCKIGAVSGETCGVVQDVKNDVVLASVYSANGDSGSPGFVMNPDGTVSAVGLLMSSPDGDDNSTYFASIQPLLGRWGLRVLP</sequence>
<name>A0A7I7Z1S9_9MYCO</name>
<evidence type="ECO:0000313" key="2">
    <source>
        <dbReference type="Proteomes" id="UP000467105"/>
    </source>
</evidence>
<dbReference type="RefSeq" id="WP_085268303.1">
    <property type="nucleotide sequence ID" value="NZ_AP022614.1"/>
</dbReference>